<protein>
    <submittedName>
        <fullName evidence="2">Uncharacterized protein</fullName>
    </submittedName>
</protein>
<accession>A0ABR2H4E4</accession>
<dbReference type="Proteomes" id="UP001470230">
    <property type="component" value="Unassembled WGS sequence"/>
</dbReference>
<gene>
    <name evidence="2" type="ORF">M9Y10_030657</name>
</gene>
<feature type="coiled-coil region" evidence="1">
    <location>
        <begin position="86"/>
        <end position="113"/>
    </location>
</feature>
<dbReference type="EMBL" id="JAPFFF010000045">
    <property type="protein sequence ID" value="KAK8840452.1"/>
    <property type="molecule type" value="Genomic_DNA"/>
</dbReference>
<evidence type="ECO:0000313" key="2">
    <source>
        <dbReference type="EMBL" id="KAK8840452.1"/>
    </source>
</evidence>
<comment type="caution">
    <text evidence="2">The sequence shown here is derived from an EMBL/GenBank/DDBJ whole genome shotgun (WGS) entry which is preliminary data.</text>
</comment>
<sequence length="119" mass="14228">MEIKVIEPIKQYIKEFHSPEEFNVWYMKNKDEVDQTTTHKLNKMYKIDGYRITKIQGTLMLKKERVKKSNTSDIDEKQNLELNPELQELKTEVQTLKEAYSEIMNKVNQLIELVNKHLS</sequence>
<evidence type="ECO:0000313" key="3">
    <source>
        <dbReference type="Proteomes" id="UP001470230"/>
    </source>
</evidence>
<proteinExistence type="predicted"/>
<keyword evidence="1" id="KW-0175">Coiled coil</keyword>
<name>A0ABR2H4E4_9EUKA</name>
<reference evidence="2 3" key="1">
    <citation type="submission" date="2024-04" db="EMBL/GenBank/DDBJ databases">
        <title>Tritrichomonas musculus Genome.</title>
        <authorList>
            <person name="Alves-Ferreira E."/>
            <person name="Grigg M."/>
            <person name="Lorenzi H."/>
            <person name="Galac M."/>
        </authorList>
    </citation>
    <scope>NUCLEOTIDE SEQUENCE [LARGE SCALE GENOMIC DNA]</scope>
    <source>
        <strain evidence="2 3">EAF2021</strain>
    </source>
</reference>
<organism evidence="2 3">
    <name type="scientific">Tritrichomonas musculus</name>
    <dbReference type="NCBI Taxonomy" id="1915356"/>
    <lineage>
        <taxon>Eukaryota</taxon>
        <taxon>Metamonada</taxon>
        <taxon>Parabasalia</taxon>
        <taxon>Tritrichomonadida</taxon>
        <taxon>Tritrichomonadidae</taxon>
        <taxon>Tritrichomonas</taxon>
    </lineage>
</organism>
<evidence type="ECO:0000256" key="1">
    <source>
        <dbReference type="SAM" id="Coils"/>
    </source>
</evidence>
<keyword evidence="3" id="KW-1185">Reference proteome</keyword>